<protein>
    <submittedName>
        <fullName evidence="1">Uncharacterized protein</fullName>
    </submittedName>
</protein>
<organism evidence="1">
    <name type="scientific">Burkholderia sp. M701</name>
    <dbReference type="NCBI Taxonomy" id="326454"/>
    <lineage>
        <taxon>Bacteria</taxon>
        <taxon>Pseudomonadati</taxon>
        <taxon>Pseudomonadota</taxon>
        <taxon>Betaproteobacteria</taxon>
        <taxon>Burkholderiales</taxon>
        <taxon>Burkholderiaceae</taxon>
        <taxon>Burkholderia</taxon>
    </lineage>
</organism>
<reference evidence="1" key="1">
    <citation type="journal article" date="2014" name="Microbiology">
        <title>A 2,4-dichlorophenoxyacetic acid degradation plasmid pM7012 discloses distribution of an unclassified megaplasmid group across bacterial species.</title>
        <authorList>
            <person name="Sakai Y."/>
            <person name="Ogawa N."/>
            <person name="Shimomura Y."/>
            <person name="Fujii T."/>
        </authorList>
    </citation>
    <scope>NUCLEOTIDE SEQUENCE</scope>
    <source>
        <strain evidence="1">M701</strain>
    </source>
</reference>
<geneLocation type="plasmid" evidence="1">
    <name>pM7012</name>
</geneLocation>
<dbReference type="EMBL" id="AB853026">
    <property type="protein sequence ID" value="BAO19003.1"/>
    <property type="molecule type" value="Genomic_DNA"/>
</dbReference>
<proteinExistence type="predicted"/>
<name>V5YNX4_9BURK</name>
<keyword evidence="1" id="KW-0614">Plasmid</keyword>
<reference evidence="1" key="2">
    <citation type="submission" date="2024-06" db="EMBL/GenBank/DDBJ databases">
        <authorList>
            <person name="Sakai Y."/>
            <person name="Fujii T."/>
        </authorList>
    </citation>
    <scope>NUCLEOTIDE SEQUENCE</scope>
    <source>
        <strain evidence="1">M701</strain>
        <plasmid evidence="1">pM7012</plasmid>
    </source>
</reference>
<evidence type="ECO:0000313" key="1">
    <source>
        <dbReference type="EMBL" id="BAO19003.1"/>
    </source>
</evidence>
<dbReference type="AlphaFoldDB" id="V5YNX4"/>
<sequence length="180" mass="20819">MCRGANRYRLSGHASSWRGGRPRSAGARFFLLKISRESIRRNVRRLFVRPRFHQVRVLTRHQQNVRSRSVGLGKIRPCTHSCRAYYVLPANQENRLIARNQASRTVCRDRNHDRRVPVIGHAEHLPGESTSDETFVRHHTHRENQLGKLDGRLIPPGGGCAVVGDVRHLNFQLKRRFSQH</sequence>
<accession>V5YNX4</accession>